<keyword evidence="7" id="KW-1185">Reference proteome</keyword>
<feature type="compositionally biased region" description="Basic and acidic residues" evidence="4">
    <location>
        <begin position="184"/>
        <end position="193"/>
    </location>
</feature>
<dbReference type="PANTHER" id="PTHR34383">
    <property type="entry name" value="POLYPHOSPHATE:AMP PHOSPHOTRANSFERASE-RELATED"/>
    <property type="match status" value="1"/>
</dbReference>
<protein>
    <submittedName>
        <fullName evidence="6">Polyphosphate kinase</fullName>
    </submittedName>
</protein>
<dbReference type="RefSeq" id="WP_245092470.1">
    <property type="nucleotide sequence ID" value="NZ_CP095053.1"/>
</dbReference>
<dbReference type="InterPro" id="IPR022300">
    <property type="entry name" value="PPK2-rel_1"/>
</dbReference>
<reference evidence="6 7" key="1">
    <citation type="submission" date="2022-04" db="EMBL/GenBank/DDBJ databases">
        <title>Hymenobacter sp. isolated from the air.</title>
        <authorList>
            <person name="Won M."/>
            <person name="Lee C.-M."/>
            <person name="Woen H.-Y."/>
            <person name="Kwon S.-W."/>
        </authorList>
    </citation>
    <scope>NUCLEOTIDE SEQUENCE [LARGE SCALE GENOMIC DNA]</scope>
    <source>
        <strain evidence="7">5413 J-13</strain>
    </source>
</reference>
<dbReference type="NCBIfam" id="TIGR03709">
    <property type="entry name" value="PPK2_rel_1"/>
    <property type="match status" value="1"/>
</dbReference>
<keyword evidence="3 6" id="KW-0418">Kinase</keyword>
<evidence type="ECO:0000313" key="6">
    <source>
        <dbReference type="EMBL" id="UOR04684.1"/>
    </source>
</evidence>
<dbReference type="Pfam" id="PF03976">
    <property type="entry name" value="PPK2"/>
    <property type="match status" value="1"/>
</dbReference>
<dbReference type="PANTHER" id="PTHR34383:SF3">
    <property type="entry name" value="POLYPHOSPHATE:AMP PHOSPHOTRANSFERASE"/>
    <property type="match status" value="1"/>
</dbReference>
<evidence type="ECO:0000256" key="2">
    <source>
        <dbReference type="ARBA" id="ARBA00022679"/>
    </source>
</evidence>
<dbReference type="GO" id="GO:0008976">
    <property type="term" value="F:polyphosphate kinase activity"/>
    <property type="evidence" value="ECO:0007669"/>
    <property type="project" value="InterPro"/>
</dbReference>
<feature type="region of interest" description="Disordered" evidence="4">
    <location>
        <begin position="172"/>
        <end position="193"/>
    </location>
</feature>
<feature type="domain" description="Polyphosphate kinase-2-related" evidence="5">
    <location>
        <begin position="22"/>
        <end position="246"/>
    </location>
</feature>
<feature type="region of interest" description="Disordered" evidence="4">
    <location>
        <begin position="1"/>
        <end position="27"/>
    </location>
</feature>
<dbReference type="SUPFAM" id="SSF52540">
    <property type="entry name" value="P-loop containing nucleoside triphosphate hydrolases"/>
    <property type="match status" value="1"/>
</dbReference>
<evidence type="ECO:0000256" key="1">
    <source>
        <dbReference type="ARBA" id="ARBA00009924"/>
    </source>
</evidence>
<dbReference type="Gene3D" id="3.40.50.300">
    <property type="entry name" value="P-loop containing nucleotide triphosphate hydrolases"/>
    <property type="match status" value="1"/>
</dbReference>
<evidence type="ECO:0000256" key="4">
    <source>
        <dbReference type="SAM" id="MobiDB-lite"/>
    </source>
</evidence>
<dbReference type="InterPro" id="IPR016898">
    <property type="entry name" value="Polyphosphate_phosphotransfera"/>
</dbReference>
<evidence type="ECO:0000313" key="7">
    <source>
        <dbReference type="Proteomes" id="UP000829925"/>
    </source>
</evidence>
<evidence type="ECO:0000259" key="5">
    <source>
        <dbReference type="Pfam" id="PF03976"/>
    </source>
</evidence>
<dbReference type="PIRSF" id="PIRSF028756">
    <property type="entry name" value="PPK2_prd"/>
    <property type="match status" value="1"/>
</dbReference>
<keyword evidence="2" id="KW-0808">Transferase</keyword>
<dbReference type="InterPro" id="IPR022488">
    <property type="entry name" value="PPK2-related"/>
</dbReference>
<comment type="similarity">
    <text evidence="1">Belongs to the polyphosphate kinase 2 (PPK2) family. Class I subfamily.</text>
</comment>
<dbReference type="InterPro" id="IPR027417">
    <property type="entry name" value="P-loop_NTPase"/>
</dbReference>
<sequence length="257" mass="30220">MSSTLPDVDLTKLPTRAPKHMHKAETKREMRKIREELVEWQERLYAENKRSILVVLQGMDASGKDGLIRRVFSGINPQGVRVYSFKEPTKEELAHDFLWRIHQRTPGHGMVHVFNRSHYEDVLITRVVGLIDDATAKQRFEAINHFEKLLQQAGTTVLKFYLNVSEKEQEERLADRVSNPSKQWKYEPGDDQKTKQWPEYRRVYQDVFRQCSPPTCPWHILPADQKWYTAYEVARTLRDALAEMDPAYPESKLTRPE</sequence>
<dbReference type="AlphaFoldDB" id="A0A8T9SUP9"/>
<name>A0A8T9SUP9_9BACT</name>
<gene>
    <name evidence="6" type="ORF">MUN82_17255</name>
</gene>
<dbReference type="Proteomes" id="UP000829925">
    <property type="component" value="Chromosome"/>
</dbReference>
<accession>A0A8T9SUP9</accession>
<dbReference type="EMBL" id="CP095053">
    <property type="protein sequence ID" value="UOR04684.1"/>
    <property type="molecule type" value="Genomic_DNA"/>
</dbReference>
<dbReference type="KEGG" id="haei:MUN82_17255"/>
<evidence type="ECO:0000256" key="3">
    <source>
        <dbReference type="ARBA" id="ARBA00022777"/>
    </source>
</evidence>
<dbReference type="GO" id="GO:0006797">
    <property type="term" value="P:polyphosphate metabolic process"/>
    <property type="evidence" value="ECO:0007669"/>
    <property type="project" value="InterPro"/>
</dbReference>
<proteinExistence type="inferred from homology"/>
<organism evidence="6 7">
    <name type="scientific">Hymenobacter aerilatus</name>
    <dbReference type="NCBI Taxonomy" id="2932251"/>
    <lineage>
        <taxon>Bacteria</taxon>
        <taxon>Pseudomonadati</taxon>
        <taxon>Bacteroidota</taxon>
        <taxon>Cytophagia</taxon>
        <taxon>Cytophagales</taxon>
        <taxon>Hymenobacteraceae</taxon>
        <taxon>Hymenobacter</taxon>
    </lineage>
</organism>